<keyword evidence="1" id="KW-1133">Transmembrane helix</keyword>
<dbReference type="KEGG" id="spha:D3Y57_13230"/>
<dbReference type="EMBL" id="CP032829">
    <property type="protein sequence ID" value="AYJ86747.1"/>
    <property type="molecule type" value="Genomic_DNA"/>
</dbReference>
<keyword evidence="3" id="KW-1185">Reference proteome</keyword>
<organism evidence="2 3">
    <name type="scientific">Sphingomonas paeninsulae</name>
    <dbReference type="NCBI Taxonomy" id="2319844"/>
    <lineage>
        <taxon>Bacteria</taxon>
        <taxon>Pseudomonadati</taxon>
        <taxon>Pseudomonadota</taxon>
        <taxon>Alphaproteobacteria</taxon>
        <taxon>Sphingomonadales</taxon>
        <taxon>Sphingomonadaceae</taxon>
        <taxon>Sphingomonas</taxon>
    </lineage>
</organism>
<proteinExistence type="predicted"/>
<keyword evidence="1" id="KW-0812">Transmembrane</keyword>
<dbReference type="Proteomes" id="UP000276254">
    <property type="component" value="Chromosome"/>
</dbReference>
<dbReference type="Gene3D" id="1.10.150.20">
    <property type="entry name" value="5' to 3' exonuclease, C-terminal subdomain"/>
    <property type="match status" value="1"/>
</dbReference>
<evidence type="ECO:0000313" key="2">
    <source>
        <dbReference type="EMBL" id="AYJ86747.1"/>
    </source>
</evidence>
<gene>
    <name evidence="2" type="ORF">D3Y57_13230</name>
</gene>
<evidence type="ECO:0000256" key="1">
    <source>
        <dbReference type="SAM" id="Phobius"/>
    </source>
</evidence>
<name>A0A494TBG6_SPHPE</name>
<accession>A0A494TBG6</accession>
<feature type="transmembrane region" description="Helical" evidence="1">
    <location>
        <begin position="6"/>
        <end position="26"/>
    </location>
</feature>
<evidence type="ECO:0000313" key="3">
    <source>
        <dbReference type="Proteomes" id="UP000276254"/>
    </source>
</evidence>
<keyword evidence="1" id="KW-0472">Membrane</keyword>
<protein>
    <submittedName>
        <fullName evidence="2">Uncharacterized protein</fullName>
    </submittedName>
</protein>
<dbReference type="AlphaFoldDB" id="A0A494TBG6"/>
<sequence>MLNLTQQYWPILVVVLLLVVAGVLWVRRGKHVALDQEQSIRPTLSREIAPVVDEPEIKQPAFLIEPIAGTPDNLLEIKGLGPRIAMMLNGLGITRFEQIARLTPEEQVNLDQHLGPFKGRIEQDRWVDQARILASGDRAAFESEFGKINGG</sequence>
<reference evidence="2" key="1">
    <citation type="submission" date="2018-09" db="EMBL/GenBank/DDBJ databases">
        <title>Sphingomonas peninsula sp. nov., isolated from fildes peninsula, Antarctic soil.</title>
        <authorList>
            <person name="Yingchao G."/>
        </authorList>
    </citation>
    <scope>NUCLEOTIDE SEQUENCE [LARGE SCALE GENOMIC DNA]</scope>
    <source>
        <strain evidence="2">YZ-8</strain>
    </source>
</reference>
<dbReference type="RefSeq" id="WP_121153370.1">
    <property type="nucleotide sequence ID" value="NZ_CP032829.1"/>
</dbReference>
<dbReference type="OrthoDB" id="9807941at2"/>